<evidence type="ECO:0000313" key="5">
    <source>
        <dbReference type="EMBL" id="MPM51910.1"/>
    </source>
</evidence>
<dbReference type="InterPro" id="IPR000055">
    <property type="entry name" value="Restrct_endonuc_typeI_TRD"/>
</dbReference>
<dbReference type="EMBL" id="VSSQ01013626">
    <property type="protein sequence ID" value="MPM51910.1"/>
    <property type="molecule type" value="Genomic_DNA"/>
</dbReference>
<dbReference type="PANTHER" id="PTHR30408">
    <property type="entry name" value="TYPE-1 RESTRICTION ENZYME ECOKI SPECIFICITY PROTEIN"/>
    <property type="match status" value="1"/>
</dbReference>
<name>A0A645AFG1_9ZZZZ</name>
<evidence type="ECO:0000256" key="3">
    <source>
        <dbReference type="ARBA" id="ARBA00023125"/>
    </source>
</evidence>
<evidence type="ECO:0000256" key="2">
    <source>
        <dbReference type="ARBA" id="ARBA00022747"/>
    </source>
</evidence>
<gene>
    <name evidence="5" type="ORF">SDC9_98662</name>
</gene>
<dbReference type="GO" id="GO:0003677">
    <property type="term" value="F:DNA binding"/>
    <property type="evidence" value="ECO:0007669"/>
    <property type="project" value="UniProtKB-KW"/>
</dbReference>
<dbReference type="AlphaFoldDB" id="A0A645AFG1"/>
<comment type="similarity">
    <text evidence="1">Belongs to the type-I restriction system S methylase family.</text>
</comment>
<keyword evidence="3" id="KW-0238">DNA-binding</keyword>
<feature type="domain" description="Type I restriction modification DNA specificity" evidence="4">
    <location>
        <begin position="3"/>
        <end position="149"/>
    </location>
</feature>
<dbReference type="GO" id="GO:0009307">
    <property type="term" value="P:DNA restriction-modification system"/>
    <property type="evidence" value="ECO:0007669"/>
    <property type="project" value="UniProtKB-KW"/>
</dbReference>
<accession>A0A645AFG1</accession>
<comment type="caution">
    <text evidence="5">The sequence shown here is derived from an EMBL/GenBank/DDBJ whole genome shotgun (WGS) entry which is preliminary data.</text>
</comment>
<reference evidence="5" key="1">
    <citation type="submission" date="2019-08" db="EMBL/GenBank/DDBJ databases">
        <authorList>
            <person name="Kucharzyk K."/>
            <person name="Murdoch R.W."/>
            <person name="Higgins S."/>
            <person name="Loffler F."/>
        </authorList>
    </citation>
    <scope>NUCLEOTIDE SEQUENCE</scope>
</reference>
<protein>
    <recommendedName>
        <fullName evidence="4">Type I restriction modification DNA specificity domain-containing protein</fullName>
    </recommendedName>
</protein>
<dbReference type="Pfam" id="PF01420">
    <property type="entry name" value="Methylase_S"/>
    <property type="match status" value="1"/>
</dbReference>
<dbReference type="Gene3D" id="3.90.220.20">
    <property type="entry name" value="DNA methylase specificity domains"/>
    <property type="match status" value="1"/>
</dbReference>
<evidence type="ECO:0000256" key="1">
    <source>
        <dbReference type="ARBA" id="ARBA00010923"/>
    </source>
</evidence>
<dbReference type="InterPro" id="IPR044946">
    <property type="entry name" value="Restrct_endonuc_typeI_TRD_sf"/>
</dbReference>
<proteinExistence type="inferred from homology"/>
<sequence>MYNNPNKEIWNRDDYMQVSANIKQIQSKILKQGDVLFTPSSETIEDIGVSSVVMENLKNTLYSYHVLRLKFSKKIYLNYKKYMLNNDFVQYYFSHSATGTTRKILGLNTFYNLKVLVPPSIEEQTEIATYLDHKTQTIDKIVGNIQNQISILKELRKTLINDVVTGKIKVVE</sequence>
<keyword evidence="2" id="KW-0680">Restriction system</keyword>
<dbReference type="PANTHER" id="PTHR30408:SF12">
    <property type="entry name" value="TYPE I RESTRICTION ENZYME MJAVIII SPECIFICITY SUBUNIT"/>
    <property type="match status" value="1"/>
</dbReference>
<evidence type="ECO:0000259" key="4">
    <source>
        <dbReference type="Pfam" id="PF01420"/>
    </source>
</evidence>
<dbReference type="InterPro" id="IPR052021">
    <property type="entry name" value="Type-I_RS_S_subunit"/>
</dbReference>
<dbReference type="SUPFAM" id="SSF116734">
    <property type="entry name" value="DNA methylase specificity domain"/>
    <property type="match status" value="1"/>
</dbReference>
<organism evidence="5">
    <name type="scientific">bioreactor metagenome</name>
    <dbReference type="NCBI Taxonomy" id="1076179"/>
    <lineage>
        <taxon>unclassified sequences</taxon>
        <taxon>metagenomes</taxon>
        <taxon>ecological metagenomes</taxon>
    </lineage>
</organism>